<evidence type="ECO:0000313" key="2">
    <source>
        <dbReference type="Proteomes" id="UP000001472"/>
    </source>
</evidence>
<sequence>MNGAAPTNGAPLSYPSICEGVHWGHLVGGHQPAY</sequence>
<proteinExistence type="predicted"/>
<dbReference type="AlphaFoldDB" id="A0A0H3M410"/>
<accession>A0A0H3M410</accession>
<reference evidence="1 2" key="1">
    <citation type="journal article" date="2007" name="Proc. Natl. Acad. Sci. U.S.A.">
        <title>Genome plasticity of BCG and impact on vaccine efficacy.</title>
        <authorList>
            <person name="Brosch R."/>
            <person name="Gordon S.V."/>
            <person name="Garnier T."/>
            <person name="Eiglmeier K."/>
            <person name="Frigui W."/>
            <person name="Valenti P."/>
            <person name="Dos Santos S."/>
            <person name="Duthoy S."/>
            <person name="Lacroix C."/>
            <person name="Garcia-Pelayo C."/>
            <person name="Inwald J.K."/>
            <person name="Golby P."/>
            <person name="Garcia J.N."/>
            <person name="Hewinson R.G."/>
            <person name="Behr M.A."/>
            <person name="Quail M.A."/>
            <person name="Churcher C."/>
            <person name="Barrell B.G."/>
            <person name="Parkhill J."/>
            <person name="Cole S.T."/>
        </authorList>
    </citation>
    <scope>NUCLEOTIDE SEQUENCE [LARGE SCALE GENOMIC DNA]</scope>
    <source>
        <strain evidence="2">BCG / Pasteur 1173P2</strain>
    </source>
</reference>
<dbReference type="GO" id="GO:0008810">
    <property type="term" value="F:cellulase activity"/>
    <property type="evidence" value="ECO:0007669"/>
    <property type="project" value="UniProtKB-EC"/>
</dbReference>
<protein>
    <submittedName>
        <fullName evidence="1">PRobable cellulase celA2a</fullName>
        <ecNumber evidence="1">3.2.1.4</ecNumber>
    </submittedName>
</protein>
<keyword evidence="1" id="KW-0326">Glycosidase</keyword>
<dbReference type="KEGG" id="mbb:BCG_1149"/>
<evidence type="ECO:0000313" key="1">
    <source>
        <dbReference type="EMBL" id="CAL71136.1"/>
    </source>
</evidence>
<dbReference type="GeneID" id="69102912"/>
<dbReference type="HOGENOM" id="CLU_3374700_0_0_11"/>
<dbReference type="EC" id="3.2.1.4" evidence="1"/>
<organism evidence="1 2">
    <name type="scientific">Mycobacterium bovis (strain BCG / Pasteur 1173P2)</name>
    <dbReference type="NCBI Taxonomy" id="410289"/>
    <lineage>
        <taxon>Bacteria</taxon>
        <taxon>Bacillati</taxon>
        <taxon>Actinomycetota</taxon>
        <taxon>Actinomycetes</taxon>
        <taxon>Mycobacteriales</taxon>
        <taxon>Mycobacteriaceae</taxon>
        <taxon>Mycobacterium</taxon>
        <taxon>Mycobacterium tuberculosis complex</taxon>
    </lineage>
</organism>
<dbReference type="Proteomes" id="UP000001472">
    <property type="component" value="Chromosome"/>
</dbReference>
<dbReference type="EMBL" id="AM408590">
    <property type="protein sequence ID" value="CAL71136.1"/>
    <property type="molecule type" value="Genomic_DNA"/>
</dbReference>
<dbReference type="RefSeq" id="WP_003405770.1">
    <property type="nucleotide sequence ID" value="NC_008769.1"/>
</dbReference>
<gene>
    <name evidence="1" type="primary">celA2a</name>
    <name evidence="1" type="ordered locus">BCG_1149</name>
</gene>
<dbReference type="SMR" id="A0A0H3M410"/>
<name>A0A0H3M410_MYCBP</name>
<keyword evidence="1" id="KW-0378">Hydrolase</keyword>